<gene>
    <name evidence="1" type="ORF">Q73A0000_08695</name>
</gene>
<dbReference type="Proteomes" id="UP000594195">
    <property type="component" value="Chromosome"/>
</dbReference>
<evidence type="ECO:0000313" key="1">
    <source>
        <dbReference type="EMBL" id="QOW10439.1"/>
    </source>
</evidence>
<dbReference type="Pfam" id="PF04074">
    <property type="entry name" value="DUF386"/>
    <property type="match status" value="1"/>
</dbReference>
<dbReference type="Gene3D" id="2.60.120.370">
    <property type="entry name" value="YhcH/YjgK/YiaL"/>
    <property type="match status" value="1"/>
</dbReference>
<dbReference type="EMBL" id="CP040442">
    <property type="protein sequence ID" value="QOW10439.1"/>
    <property type="molecule type" value="Genomic_DNA"/>
</dbReference>
<dbReference type="KEGG" id="kfa:Q73A0000_08695"/>
<keyword evidence="2" id="KW-1185">Reference proteome</keyword>
<accession>A0A7M2Y9C9</accession>
<dbReference type="InterPro" id="IPR004375">
    <property type="entry name" value="NanQ/TabA/YiaL"/>
</dbReference>
<reference evidence="1 2" key="1">
    <citation type="submission" date="2019-05" db="EMBL/GenBank/DDBJ databases">
        <title>Chryseobacterium sp. isolated from King George Island, maritime Antarctica.</title>
        <authorList>
            <person name="Peng X."/>
        </authorList>
    </citation>
    <scope>NUCLEOTIDE SEQUENCE [LARGE SCALE GENOMIC DNA]</scope>
    <source>
        <strain evidence="1 2">7-3A</strain>
    </source>
</reference>
<dbReference type="PANTHER" id="PTHR34986:SF1">
    <property type="entry name" value="PROTEIN YIAL"/>
    <property type="match status" value="1"/>
</dbReference>
<proteinExistence type="predicted"/>
<sequence>MIIDTLKNSSKYAALHPLFGKAFDFLNQNNLAELPDGTIEITEGLKAIISNKPGKSKEVSLSKFECHDHTIDIQVCVKGLESIGWKPREKCTKQNGEYNAEKDVRFFSEIPDTFFQLQDNQFVIFFPEDVHAPMIGVDDIKKIVFKVKI</sequence>
<dbReference type="PANTHER" id="PTHR34986">
    <property type="entry name" value="EVOLVED BETA-GALACTOSIDASE SUBUNIT BETA"/>
    <property type="match status" value="1"/>
</dbReference>
<organism evidence="1 2">
    <name type="scientific">Kaistella flava</name>
    <name type="common">ex Peng et al. 2021</name>
    <dbReference type="NCBI Taxonomy" id="2038776"/>
    <lineage>
        <taxon>Bacteria</taxon>
        <taxon>Pseudomonadati</taxon>
        <taxon>Bacteroidota</taxon>
        <taxon>Flavobacteriia</taxon>
        <taxon>Flavobacteriales</taxon>
        <taxon>Weeksellaceae</taxon>
        <taxon>Chryseobacterium group</taxon>
        <taxon>Kaistella</taxon>
    </lineage>
</organism>
<evidence type="ECO:0000313" key="2">
    <source>
        <dbReference type="Proteomes" id="UP000594195"/>
    </source>
</evidence>
<protein>
    <submittedName>
        <fullName evidence="1">DUF386 domain-containing protein</fullName>
    </submittedName>
</protein>
<dbReference type="NCBIfam" id="TIGR00022">
    <property type="entry name" value="YhcH/YjgK/YiaL family protein"/>
    <property type="match status" value="1"/>
</dbReference>
<dbReference type="SUPFAM" id="SSF51197">
    <property type="entry name" value="Clavaminate synthase-like"/>
    <property type="match status" value="1"/>
</dbReference>
<dbReference type="GO" id="GO:0005829">
    <property type="term" value="C:cytosol"/>
    <property type="evidence" value="ECO:0007669"/>
    <property type="project" value="TreeGrafter"/>
</dbReference>
<name>A0A7M2Y9C9_9FLAO</name>
<dbReference type="InterPro" id="IPR037012">
    <property type="entry name" value="NanQ/TabA/YiaL_sf"/>
</dbReference>
<dbReference type="AlphaFoldDB" id="A0A7M2Y9C9"/>
<dbReference type="RefSeq" id="WP_193810606.1">
    <property type="nucleotide sequence ID" value="NZ_CP040442.1"/>
</dbReference>